<sequence>MNFINSRWIASGLLSVIGWYPEVIACGYQPMRELRSKVWEPALDQNENPRANGWAIGATMLREGARTGLAKLRDTEERVGSMGPHTDIAGFHD</sequence>
<dbReference type="EMBL" id="JAGIOF010000001">
    <property type="protein sequence ID" value="MBP2387986.1"/>
    <property type="molecule type" value="Genomic_DNA"/>
</dbReference>
<dbReference type="RefSeq" id="WP_210000681.1">
    <property type="nucleotide sequence ID" value="NZ_BAAAJY010000001.1"/>
</dbReference>
<protein>
    <submittedName>
        <fullName evidence="1">Uncharacterized protein</fullName>
    </submittedName>
</protein>
<comment type="caution">
    <text evidence="1">The sequence shown here is derived from an EMBL/GenBank/DDBJ whole genome shotgun (WGS) entry which is preliminary data.</text>
</comment>
<name>A0ABS4XI44_9MICC</name>
<organism evidence="1 2">
    <name type="scientific">Paeniglutamicibacter kerguelensis</name>
    <dbReference type="NCBI Taxonomy" id="254788"/>
    <lineage>
        <taxon>Bacteria</taxon>
        <taxon>Bacillati</taxon>
        <taxon>Actinomycetota</taxon>
        <taxon>Actinomycetes</taxon>
        <taxon>Micrococcales</taxon>
        <taxon>Micrococcaceae</taxon>
        <taxon>Paeniglutamicibacter</taxon>
    </lineage>
</organism>
<evidence type="ECO:0000313" key="1">
    <source>
        <dbReference type="EMBL" id="MBP2387986.1"/>
    </source>
</evidence>
<proteinExistence type="predicted"/>
<reference evidence="1 2" key="1">
    <citation type="submission" date="2021-03" db="EMBL/GenBank/DDBJ databases">
        <title>Sequencing the genomes of 1000 actinobacteria strains.</title>
        <authorList>
            <person name="Klenk H.-P."/>
        </authorList>
    </citation>
    <scope>NUCLEOTIDE SEQUENCE [LARGE SCALE GENOMIC DNA]</scope>
    <source>
        <strain evidence="1 2">DSM 15797</strain>
    </source>
</reference>
<dbReference type="Proteomes" id="UP001296993">
    <property type="component" value="Unassembled WGS sequence"/>
</dbReference>
<accession>A0ABS4XI44</accession>
<evidence type="ECO:0000313" key="2">
    <source>
        <dbReference type="Proteomes" id="UP001296993"/>
    </source>
</evidence>
<keyword evidence="2" id="KW-1185">Reference proteome</keyword>
<gene>
    <name evidence="1" type="ORF">JOF47_003497</name>
</gene>